<reference evidence="4 5" key="1">
    <citation type="submission" date="2021-07" db="EMBL/GenBank/DDBJ databases">
        <authorList>
            <person name="Imarazene B."/>
            <person name="Zahm M."/>
            <person name="Klopp C."/>
            <person name="Cabau C."/>
            <person name="Beille S."/>
            <person name="Jouanno E."/>
            <person name="Castinel A."/>
            <person name="Lluch J."/>
            <person name="Gil L."/>
            <person name="Kuchtly C."/>
            <person name="Lopez Roques C."/>
            <person name="Donnadieu C."/>
            <person name="Parrinello H."/>
            <person name="Journot L."/>
            <person name="Du K."/>
            <person name="Schartl M."/>
            <person name="Retaux S."/>
            <person name="Guiguen Y."/>
        </authorList>
    </citation>
    <scope>NUCLEOTIDE SEQUENCE [LARGE SCALE GENOMIC DNA]</scope>
    <source>
        <strain evidence="4">Pach_M1</strain>
        <tissue evidence="4">Testis</tissue>
    </source>
</reference>
<feature type="signal peptide" evidence="2">
    <location>
        <begin position="1"/>
        <end position="24"/>
    </location>
</feature>
<feature type="chain" id="PRO_5035746646" evidence="2">
    <location>
        <begin position="25"/>
        <end position="126"/>
    </location>
</feature>
<comment type="caution">
    <text evidence="4">The sequence shown here is derived from an EMBL/GenBank/DDBJ whole genome shotgun (WGS) entry which is preliminary data.</text>
</comment>
<dbReference type="EMBL" id="JAICCE010000004">
    <property type="protein sequence ID" value="KAG9278588.1"/>
    <property type="molecule type" value="Genomic_DNA"/>
</dbReference>
<feature type="domain" description="SMB" evidence="3">
    <location>
        <begin position="22"/>
        <end position="70"/>
    </location>
</feature>
<accession>A0A8T2M1U0</accession>
<evidence type="ECO:0000256" key="2">
    <source>
        <dbReference type="SAM" id="SignalP"/>
    </source>
</evidence>
<evidence type="ECO:0000259" key="3">
    <source>
        <dbReference type="PROSITE" id="PS50958"/>
    </source>
</evidence>
<keyword evidence="2" id="KW-0732">Signal</keyword>
<dbReference type="Proteomes" id="UP000752171">
    <property type="component" value="Unassembled WGS sequence"/>
</dbReference>
<evidence type="ECO:0000256" key="1">
    <source>
        <dbReference type="ARBA" id="ARBA00023157"/>
    </source>
</evidence>
<gene>
    <name evidence="4" type="ORF">AMEX_G6478</name>
</gene>
<keyword evidence="1" id="KW-1015">Disulfide bond</keyword>
<evidence type="ECO:0000313" key="5">
    <source>
        <dbReference type="Proteomes" id="UP000752171"/>
    </source>
</evidence>
<organism evidence="4 5">
    <name type="scientific">Astyanax mexicanus</name>
    <name type="common">Blind cave fish</name>
    <name type="synonym">Astyanax fasciatus mexicanus</name>
    <dbReference type="NCBI Taxonomy" id="7994"/>
    <lineage>
        <taxon>Eukaryota</taxon>
        <taxon>Metazoa</taxon>
        <taxon>Chordata</taxon>
        <taxon>Craniata</taxon>
        <taxon>Vertebrata</taxon>
        <taxon>Euteleostomi</taxon>
        <taxon>Actinopterygii</taxon>
        <taxon>Neopterygii</taxon>
        <taxon>Teleostei</taxon>
        <taxon>Ostariophysi</taxon>
        <taxon>Characiformes</taxon>
        <taxon>Characoidei</taxon>
        <taxon>Acestrorhamphidae</taxon>
        <taxon>Acestrorhamphinae</taxon>
        <taxon>Astyanax</taxon>
    </lineage>
</organism>
<evidence type="ECO:0000313" key="4">
    <source>
        <dbReference type="EMBL" id="KAG9278588.1"/>
    </source>
</evidence>
<dbReference type="AlphaFoldDB" id="A0A8T2M1U0"/>
<name>A0A8T2M1U0_ASTMX</name>
<sequence length="126" mass="14230">MTVARLGILLLFLLGTVYVYHVSALCSTPKVLCCVGRNDSCHQGCYCDEYCLQSKDCCSDYNSTCRKQPMKVVFDLTLSTQSRVNTIEAMGSLQNFARQVEELLRKEQCKDCSMKIIQVTQKPEDP</sequence>
<dbReference type="PROSITE" id="PS00524">
    <property type="entry name" value="SMB_1"/>
    <property type="match status" value="1"/>
</dbReference>
<dbReference type="PROSITE" id="PS50958">
    <property type="entry name" value="SMB_2"/>
    <property type="match status" value="1"/>
</dbReference>
<protein>
    <submittedName>
        <fullName evidence="4">Integumentary mucin C.1-like</fullName>
    </submittedName>
</protein>
<proteinExistence type="predicted"/>
<dbReference type="InterPro" id="IPR001212">
    <property type="entry name" value="Somatomedin_B_dom"/>
</dbReference>